<evidence type="ECO:0000313" key="1">
    <source>
        <dbReference type="EMBL" id="KAJ9108292.1"/>
    </source>
</evidence>
<proteinExistence type="predicted"/>
<name>A0ACC2W9I0_9TREE</name>
<organism evidence="1 2">
    <name type="scientific">Naganishia adeliensis</name>
    <dbReference type="NCBI Taxonomy" id="92952"/>
    <lineage>
        <taxon>Eukaryota</taxon>
        <taxon>Fungi</taxon>
        <taxon>Dikarya</taxon>
        <taxon>Basidiomycota</taxon>
        <taxon>Agaricomycotina</taxon>
        <taxon>Tremellomycetes</taxon>
        <taxon>Filobasidiales</taxon>
        <taxon>Filobasidiaceae</taxon>
        <taxon>Naganishia</taxon>
    </lineage>
</organism>
<reference evidence="1" key="1">
    <citation type="submission" date="2023-04" db="EMBL/GenBank/DDBJ databases">
        <title>Draft Genome sequencing of Naganishia species isolated from polar environments using Oxford Nanopore Technology.</title>
        <authorList>
            <person name="Leo P."/>
            <person name="Venkateswaran K."/>
        </authorList>
    </citation>
    <scope>NUCLEOTIDE SEQUENCE</scope>
    <source>
        <strain evidence="1">MNA-CCFEE 5262</strain>
    </source>
</reference>
<dbReference type="Proteomes" id="UP001230649">
    <property type="component" value="Unassembled WGS sequence"/>
</dbReference>
<keyword evidence="2" id="KW-1185">Reference proteome</keyword>
<gene>
    <name evidence="1" type="ORF">QFC20_003452</name>
</gene>
<comment type="caution">
    <text evidence="1">The sequence shown here is derived from an EMBL/GenBank/DDBJ whole genome shotgun (WGS) entry which is preliminary data.</text>
</comment>
<dbReference type="EMBL" id="JASBWS010000032">
    <property type="protein sequence ID" value="KAJ9108292.1"/>
    <property type="molecule type" value="Genomic_DNA"/>
</dbReference>
<accession>A0ACC2W9I0</accession>
<sequence length="1277" mass="142173">MPTKQASATKRAPFAPKPARPIAGRIHHLHRSLVDQINGGYLTNGIQTCQKILSLLSGEEVPEELKIELEGESITASKQEIKSNALQTLLFLLLQTDQYNLALETIKSASHSDKLEFEKAYCLYRLHEEERARELVEKLRLTEGGSVGLEQESARRLAHLEAQVSYRAGNYTKAQEIYNELLSTCPSDLDEQQDIITNLNATTTHLEFQQTRYAELLRTTPGVQSISALEAFAPSFPVSSTSVAAQAQASKTSTSDVKGKGKQGVADGKPSKPRHKLPKGAVLGQKFEEDPDRWLPLKQRASYQATLQGSNAAGKRRKQAPKETTGLGTQGSVDSGAGAGKGGGKGGKRKVLSTFDPVGEPSAVPPNEFSETRSRASTYKDGIFGRLGSEYAVESDGTCKLGDREGGVWYTAAASSGMIISREKPHKESSNPRLFAQSLQLLETAEAGPSTPRFSGASLPRKGPQALLQFARRGSRPGSTLGSRTGSSSTLASAHDLYDQPATIATAQQFHEHFSHLTSSLLHSQDSLYRSHLAEISGYKEACDVLDRELKDSEEMVRGMIECLNWVEEKGESLRVAGEGLMQEEVQLNIQTQQLAARLEYFTFLEQAQRMLNYPGDNLVLSEGFLSMVERLDGCLQYLRANQDFKDADVYLIRYQQCMTRSMTLIKMYFVNAVRALGGEVHKKINDRFELSETAVMALLYTKFTSFAFPLRPLLSELELRAKNNKEELGTLLEDCHHAWIGVRRHLINPAVEKEIKRMEPTKMPLVDLTRAGCTYLKQVCTEEFNLFKQFFRTGEKQLYAFFESLCDHLYQYLRPRIANEQDLQTLCEVCTVLQALMVKDIEPDDTMDFDYSPDIDQRRDSYFPPAGSAAMERTMSYEPESRIQPHRPMQKLHTAKLLEMILKDTQSRLVYRSQAIIKNSVSGYYPKGNDLDYPAKIENVAAHLFADRERMANSLNLDENEPAFLALPSKQTQETWYPTLRTTLWILSCLHTYVEVGRGRVQGKSVIDLANALKPQDAVFDDMAEDVISACRKSLLAAARSLSRSSPATAQLFLIRHLLILKEMTASVDLIARRRNDDSGGVIQTLSSLLSGALSFVGVGSLLGLNSNGKVTRPDELVTAKIEVDRELKRVCEEAIEYCRDQATGSLRAFTERAVRYVSAKRSSTSAPDLSSQAWATSETVKAIADRFEHECQQTVGTWISNLKLYLQDEATVRVLLPPLQTHILDVYKPFYDLVRTEYEPSIASSVITPPTLVSLLRKTEAEALAKELSTKSAIE</sequence>
<protein>
    <submittedName>
        <fullName evidence="1">Uncharacterized protein</fullName>
    </submittedName>
</protein>
<evidence type="ECO:0000313" key="2">
    <source>
        <dbReference type="Proteomes" id="UP001230649"/>
    </source>
</evidence>